<dbReference type="AlphaFoldDB" id="A0A5C6FI24"/>
<sequence length="339" mass="37212">MPDRIGIRVSMNPIMRKKAVCEPLKACPRCGIPLRDGFAKTDTDNAKCTCGAMPSDGDEDLSDPLILAIHTSQFRDNGTATGAICGAAASATVATLFTFLPAAWLVWDIQLAWGYFFQPVAFVILWATTGAMLGAAVMRILTAALAPTWLVMQAAVTGFFVGFSLGATIGAACSYVRYIVWQGQSIHDVWFVYSGEVTLSAEFVGFLFAVVGSWGGAILVRSRLDPRLRRTPNSYIGDAASARNGSANHHGDRFQFGIAKMLLFTGVIAVMIAAPVQILRRLRLAGKIDNYILAFEVMAVLVVIMLLPFVVWAMFRWPKLYRQMLDSLARWRRIDHLRP</sequence>
<feature type="transmembrane region" description="Helical" evidence="1">
    <location>
        <begin position="291"/>
        <end position="315"/>
    </location>
</feature>
<name>A0A5C6FI24_9BACT</name>
<protein>
    <submittedName>
        <fullName evidence="2">Uncharacterized protein</fullName>
    </submittedName>
</protein>
<proteinExistence type="predicted"/>
<keyword evidence="1" id="KW-0472">Membrane</keyword>
<dbReference type="EMBL" id="SJPW01000001">
    <property type="protein sequence ID" value="TWU60223.1"/>
    <property type="molecule type" value="Genomic_DNA"/>
</dbReference>
<feature type="transmembrane region" description="Helical" evidence="1">
    <location>
        <begin position="261"/>
        <end position="279"/>
    </location>
</feature>
<feature type="transmembrane region" description="Helical" evidence="1">
    <location>
        <begin position="199"/>
        <end position="220"/>
    </location>
</feature>
<reference evidence="2 3" key="1">
    <citation type="submission" date="2019-02" db="EMBL/GenBank/DDBJ databases">
        <title>Deep-cultivation of Planctomycetes and their phenomic and genomic characterization uncovers novel biology.</title>
        <authorList>
            <person name="Wiegand S."/>
            <person name="Jogler M."/>
            <person name="Boedeker C."/>
            <person name="Pinto D."/>
            <person name="Vollmers J."/>
            <person name="Rivas-Marin E."/>
            <person name="Kohn T."/>
            <person name="Peeters S.H."/>
            <person name="Heuer A."/>
            <person name="Rast P."/>
            <person name="Oberbeckmann S."/>
            <person name="Bunk B."/>
            <person name="Jeske O."/>
            <person name="Meyerdierks A."/>
            <person name="Storesund J.E."/>
            <person name="Kallscheuer N."/>
            <person name="Luecker S."/>
            <person name="Lage O.M."/>
            <person name="Pohl T."/>
            <person name="Merkel B.J."/>
            <person name="Hornburger P."/>
            <person name="Mueller R.-W."/>
            <person name="Bruemmer F."/>
            <person name="Labrenz M."/>
            <person name="Spormann A.M."/>
            <person name="Op Den Camp H."/>
            <person name="Overmann J."/>
            <person name="Amann R."/>
            <person name="Jetten M.S.M."/>
            <person name="Mascher T."/>
            <person name="Medema M.H."/>
            <person name="Devos D.P."/>
            <person name="Kaster A.-K."/>
            <person name="Ovreas L."/>
            <person name="Rohde M."/>
            <person name="Galperin M.Y."/>
            <person name="Jogler C."/>
        </authorList>
    </citation>
    <scope>NUCLEOTIDE SEQUENCE [LARGE SCALE GENOMIC DNA]</scope>
    <source>
        <strain evidence="2 3">Poly51</strain>
    </source>
</reference>
<evidence type="ECO:0000313" key="3">
    <source>
        <dbReference type="Proteomes" id="UP000318288"/>
    </source>
</evidence>
<gene>
    <name evidence="2" type="ORF">Poly51_04980</name>
</gene>
<comment type="caution">
    <text evidence="2">The sequence shown here is derived from an EMBL/GenBank/DDBJ whole genome shotgun (WGS) entry which is preliminary data.</text>
</comment>
<dbReference type="Proteomes" id="UP000318288">
    <property type="component" value="Unassembled WGS sequence"/>
</dbReference>
<keyword evidence="3" id="KW-1185">Reference proteome</keyword>
<evidence type="ECO:0000313" key="2">
    <source>
        <dbReference type="EMBL" id="TWU60223.1"/>
    </source>
</evidence>
<feature type="transmembrane region" description="Helical" evidence="1">
    <location>
        <begin position="83"/>
        <end position="107"/>
    </location>
</feature>
<feature type="transmembrane region" description="Helical" evidence="1">
    <location>
        <begin position="113"/>
        <end position="137"/>
    </location>
</feature>
<accession>A0A5C6FI24</accession>
<keyword evidence="1" id="KW-1133">Transmembrane helix</keyword>
<organism evidence="2 3">
    <name type="scientific">Rubripirellula tenax</name>
    <dbReference type="NCBI Taxonomy" id="2528015"/>
    <lineage>
        <taxon>Bacteria</taxon>
        <taxon>Pseudomonadati</taxon>
        <taxon>Planctomycetota</taxon>
        <taxon>Planctomycetia</taxon>
        <taxon>Pirellulales</taxon>
        <taxon>Pirellulaceae</taxon>
        <taxon>Rubripirellula</taxon>
    </lineage>
</organism>
<feature type="transmembrane region" description="Helical" evidence="1">
    <location>
        <begin position="149"/>
        <end position="179"/>
    </location>
</feature>
<keyword evidence="1" id="KW-0812">Transmembrane</keyword>
<evidence type="ECO:0000256" key="1">
    <source>
        <dbReference type="SAM" id="Phobius"/>
    </source>
</evidence>